<evidence type="ECO:0000313" key="1">
    <source>
        <dbReference type="EMBL" id="KAJ3050855.1"/>
    </source>
</evidence>
<evidence type="ECO:0000313" key="2">
    <source>
        <dbReference type="Proteomes" id="UP001212841"/>
    </source>
</evidence>
<dbReference type="Gene3D" id="3.90.280.10">
    <property type="entry name" value="PEBP-like"/>
    <property type="match status" value="1"/>
</dbReference>
<comment type="caution">
    <text evidence="1">The sequence shown here is derived from an EMBL/GenBank/DDBJ whole genome shotgun (WGS) entry which is preliminary data.</text>
</comment>
<protein>
    <recommendedName>
        <fullName evidence="3">PEBP-like protein</fullName>
    </recommendedName>
</protein>
<sequence>MLADKAADKQAAALKKVHKALTDGGVIGDVLPELWLPLITIDGKFPAGKKVVPGKEIPLAATLSLPTLSLSPLPNPTAYHTVLITDPDVPSRADPSLGERRYLCVSNIPGEALATGDLTKGEWLQDWEAPTPESGSGLHRFVVVVYEQPGSEKIEMSVFEKSRDQFGSYKWAEGFGMRAIGANFWQAQEK</sequence>
<dbReference type="PANTHER" id="PTHR11362:SF82">
    <property type="entry name" value="PHOSPHATIDYLETHANOLAMINE-BINDING PROTEIN 4"/>
    <property type="match status" value="1"/>
</dbReference>
<dbReference type="PANTHER" id="PTHR11362">
    <property type="entry name" value="PHOSPHATIDYLETHANOLAMINE-BINDING PROTEIN"/>
    <property type="match status" value="1"/>
</dbReference>
<dbReference type="InterPro" id="IPR035810">
    <property type="entry name" value="PEBP_euk"/>
</dbReference>
<evidence type="ECO:0008006" key="3">
    <source>
        <dbReference type="Google" id="ProtNLM"/>
    </source>
</evidence>
<dbReference type="InterPro" id="IPR036610">
    <property type="entry name" value="PEBP-like_sf"/>
</dbReference>
<keyword evidence="2" id="KW-1185">Reference proteome</keyword>
<dbReference type="InterPro" id="IPR008914">
    <property type="entry name" value="PEBP"/>
</dbReference>
<dbReference type="Proteomes" id="UP001212841">
    <property type="component" value="Unassembled WGS sequence"/>
</dbReference>
<dbReference type="AlphaFoldDB" id="A0AAD5SCP9"/>
<reference evidence="1" key="1">
    <citation type="submission" date="2020-05" db="EMBL/GenBank/DDBJ databases">
        <title>Phylogenomic resolution of chytrid fungi.</title>
        <authorList>
            <person name="Stajich J.E."/>
            <person name="Amses K."/>
            <person name="Simmons R."/>
            <person name="Seto K."/>
            <person name="Myers J."/>
            <person name="Bonds A."/>
            <person name="Quandt C.A."/>
            <person name="Barry K."/>
            <person name="Liu P."/>
            <person name="Grigoriev I."/>
            <person name="Longcore J.E."/>
            <person name="James T.Y."/>
        </authorList>
    </citation>
    <scope>NUCLEOTIDE SEQUENCE</scope>
    <source>
        <strain evidence="1">JEL0318</strain>
    </source>
</reference>
<accession>A0AAD5SCP9</accession>
<proteinExistence type="predicted"/>
<dbReference type="SUPFAM" id="SSF49777">
    <property type="entry name" value="PEBP-like"/>
    <property type="match status" value="1"/>
</dbReference>
<dbReference type="Pfam" id="PF01161">
    <property type="entry name" value="PBP"/>
    <property type="match status" value="1"/>
</dbReference>
<dbReference type="CDD" id="cd00866">
    <property type="entry name" value="PEBP_euk"/>
    <property type="match status" value="1"/>
</dbReference>
<gene>
    <name evidence="1" type="ORF">HK097_008156</name>
</gene>
<dbReference type="EMBL" id="JADGJD010000463">
    <property type="protein sequence ID" value="KAJ3050855.1"/>
    <property type="molecule type" value="Genomic_DNA"/>
</dbReference>
<organism evidence="1 2">
    <name type="scientific">Rhizophlyctis rosea</name>
    <dbReference type="NCBI Taxonomy" id="64517"/>
    <lineage>
        <taxon>Eukaryota</taxon>
        <taxon>Fungi</taxon>
        <taxon>Fungi incertae sedis</taxon>
        <taxon>Chytridiomycota</taxon>
        <taxon>Chytridiomycota incertae sedis</taxon>
        <taxon>Chytridiomycetes</taxon>
        <taxon>Rhizophlyctidales</taxon>
        <taxon>Rhizophlyctidaceae</taxon>
        <taxon>Rhizophlyctis</taxon>
    </lineage>
</organism>
<name>A0AAD5SCP9_9FUNG</name>